<name>A0ABQ3E8Y7_9GAMM</name>
<comment type="caution">
    <text evidence="1">The sequence shown here is derived from an EMBL/GenBank/DDBJ whole genome shotgun (WGS) entry which is preliminary data.</text>
</comment>
<reference evidence="2" key="1">
    <citation type="journal article" date="2019" name="Int. J. Syst. Evol. Microbiol.">
        <title>The Global Catalogue of Microorganisms (GCM) 10K type strain sequencing project: providing services to taxonomists for standard genome sequencing and annotation.</title>
        <authorList>
            <consortium name="The Broad Institute Genomics Platform"/>
            <consortium name="The Broad Institute Genome Sequencing Center for Infectious Disease"/>
            <person name="Wu L."/>
            <person name="Ma J."/>
        </authorList>
    </citation>
    <scope>NUCLEOTIDE SEQUENCE [LARGE SCALE GENOMIC DNA]</scope>
    <source>
        <strain evidence="2">KCTC 32998</strain>
    </source>
</reference>
<evidence type="ECO:0000313" key="1">
    <source>
        <dbReference type="EMBL" id="GHB28654.1"/>
    </source>
</evidence>
<dbReference type="EMBL" id="BMZI01000006">
    <property type="protein sequence ID" value="GHB28654.1"/>
    <property type="molecule type" value="Genomic_DNA"/>
</dbReference>
<organism evidence="1 2">
    <name type="scientific">Salinicola rhizosphaerae</name>
    <dbReference type="NCBI Taxonomy" id="1443141"/>
    <lineage>
        <taxon>Bacteria</taxon>
        <taxon>Pseudomonadati</taxon>
        <taxon>Pseudomonadota</taxon>
        <taxon>Gammaproteobacteria</taxon>
        <taxon>Oceanospirillales</taxon>
        <taxon>Halomonadaceae</taxon>
        <taxon>Salinicola</taxon>
    </lineage>
</organism>
<gene>
    <name evidence="1" type="ORF">GCM10009038_29450</name>
</gene>
<proteinExistence type="predicted"/>
<evidence type="ECO:0000313" key="2">
    <source>
        <dbReference type="Proteomes" id="UP000646745"/>
    </source>
</evidence>
<protein>
    <submittedName>
        <fullName evidence="1">Uncharacterized protein</fullName>
    </submittedName>
</protein>
<dbReference type="Proteomes" id="UP000646745">
    <property type="component" value="Unassembled WGS sequence"/>
</dbReference>
<dbReference type="InterPro" id="IPR049457">
    <property type="entry name" value="Emfourin"/>
</dbReference>
<sequence length="111" mass="12012">MSRADCPRLTLGSVVAIAREGGFAAMPGLSRPRRFACRDLTEGQRARLQALIDEIESLGSPGSPGGNDRMVFRITLEDTGETPSWERLVDESLTPKSLNRLWKSGPAALGD</sequence>
<dbReference type="Pfam" id="PF20242">
    <property type="entry name" value="Emfourin"/>
    <property type="match status" value="1"/>
</dbReference>
<dbReference type="RefSeq" id="WP_189445470.1">
    <property type="nucleotide sequence ID" value="NZ_BMZI01000006.1"/>
</dbReference>
<accession>A0ABQ3E8Y7</accession>
<keyword evidence="2" id="KW-1185">Reference proteome</keyword>